<name>A0A319C131_9EURO</name>
<dbReference type="GeneID" id="37132920"/>
<evidence type="ECO:0000313" key="2">
    <source>
        <dbReference type="Proteomes" id="UP000248340"/>
    </source>
</evidence>
<proteinExistence type="predicted"/>
<gene>
    <name evidence="1" type="ORF">BO82DRAFT_152279</name>
</gene>
<reference evidence="1 2" key="1">
    <citation type="submission" date="2016-12" db="EMBL/GenBank/DDBJ databases">
        <title>The genomes of Aspergillus section Nigri reveals drivers in fungal speciation.</title>
        <authorList>
            <consortium name="DOE Joint Genome Institute"/>
            <person name="Vesth T.C."/>
            <person name="Nybo J."/>
            <person name="Theobald S."/>
            <person name="Brandl J."/>
            <person name="Frisvad J.C."/>
            <person name="Nielsen K.F."/>
            <person name="Lyhne E.K."/>
            <person name="Kogle M.E."/>
            <person name="Kuo A."/>
            <person name="Riley R."/>
            <person name="Clum A."/>
            <person name="Nolan M."/>
            <person name="Lipzen A."/>
            <person name="Salamov A."/>
            <person name="Henrissat B."/>
            <person name="Wiebenga A."/>
            <person name="De Vries R.P."/>
            <person name="Grigoriev I.V."/>
            <person name="Mortensen U.H."/>
            <person name="Andersen M.R."/>
            <person name="Baker S.E."/>
        </authorList>
    </citation>
    <scope>NUCLEOTIDE SEQUENCE [LARGE SCALE GENOMIC DNA]</scope>
    <source>
        <strain evidence="1 2">CBS 121591</strain>
    </source>
</reference>
<organism evidence="1 2">
    <name type="scientific">Aspergillus uvarum CBS 121591</name>
    <dbReference type="NCBI Taxonomy" id="1448315"/>
    <lineage>
        <taxon>Eukaryota</taxon>
        <taxon>Fungi</taxon>
        <taxon>Dikarya</taxon>
        <taxon>Ascomycota</taxon>
        <taxon>Pezizomycotina</taxon>
        <taxon>Eurotiomycetes</taxon>
        <taxon>Eurotiomycetidae</taxon>
        <taxon>Eurotiales</taxon>
        <taxon>Aspergillaceae</taxon>
        <taxon>Aspergillus</taxon>
        <taxon>Aspergillus subgen. Circumdati</taxon>
    </lineage>
</organism>
<dbReference type="VEuPathDB" id="FungiDB:BO82DRAFT_152279"/>
<dbReference type="EMBL" id="KZ821726">
    <property type="protein sequence ID" value="PYH78755.1"/>
    <property type="molecule type" value="Genomic_DNA"/>
</dbReference>
<keyword evidence="2" id="KW-1185">Reference proteome</keyword>
<protein>
    <submittedName>
        <fullName evidence="1">Uncharacterized protein</fullName>
    </submittedName>
</protein>
<sequence>MLVCVSRRDLELAWIRSSRYPCGQLYKSSPYLPFFRSFSCIKCTAAEAAPLIPLMRHLHKSLQPCSKQRSTTPGLTMQMERRELVHLLKNSQSSTRLGKPHVSRLLVRCPRIPRKILDQTRNLGKSTKHCSLTCTMHKASQGIEHFDTR</sequence>
<evidence type="ECO:0000313" key="1">
    <source>
        <dbReference type="EMBL" id="PYH78755.1"/>
    </source>
</evidence>
<dbReference type="RefSeq" id="XP_025488955.1">
    <property type="nucleotide sequence ID" value="XM_025630179.1"/>
</dbReference>
<accession>A0A319C131</accession>
<dbReference type="AlphaFoldDB" id="A0A319C131"/>
<dbReference type="Proteomes" id="UP000248340">
    <property type="component" value="Unassembled WGS sequence"/>
</dbReference>